<dbReference type="Pfam" id="PF07810">
    <property type="entry name" value="TMC"/>
    <property type="match status" value="1"/>
</dbReference>
<comment type="similarity">
    <text evidence="2 6">Belongs to the TMC family.</text>
</comment>
<dbReference type="GO" id="GO:0008381">
    <property type="term" value="F:mechanosensitive monoatomic ion channel activity"/>
    <property type="evidence" value="ECO:0007669"/>
    <property type="project" value="TreeGrafter"/>
</dbReference>
<comment type="caution">
    <text evidence="6">Lacks conserved residue(s) required for the propagation of feature annotation.</text>
</comment>
<feature type="transmembrane region" description="Helical" evidence="6">
    <location>
        <begin position="79"/>
        <end position="99"/>
    </location>
</feature>
<dbReference type="PANTHER" id="PTHR23302:SF5">
    <property type="entry name" value="TRANSMEMBRANE CHANNEL-LIKE PROTEIN 5"/>
    <property type="match status" value="1"/>
</dbReference>
<evidence type="ECO:0000256" key="1">
    <source>
        <dbReference type="ARBA" id="ARBA00004141"/>
    </source>
</evidence>
<dbReference type="InterPro" id="IPR038900">
    <property type="entry name" value="TMC"/>
</dbReference>
<evidence type="ECO:0000313" key="8">
    <source>
        <dbReference type="Ensembl" id="ENSSLUP00000014262.1"/>
    </source>
</evidence>
<keyword evidence="3 6" id="KW-0812">Transmembrane</keyword>
<reference evidence="8" key="1">
    <citation type="submission" date="2025-08" db="UniProtKB">
        <authorList>
            <consortium name="Ensembl"/>
        </authorList>
    </citation>
    <scope>IDENTIFICATION</scope>
</reference>
<proteinExistence type="inferred from homology"/>
<evidence type="ECO:0000256" key="6">
    <source>
        <dbReference type="RuleBase" id="RU310713"/>
    </source>
</evidence>
<feature type="domain" description="TMC" evidence="7">
    <location>
        <begin position="139"/>
        <end position="170"/>
    </location>
</feature>
<dbReference type="Ensembl" id="ENSSLUT00000014727.1">
    <property type="protein sequence ID" value="ENSSLUP00000014262.1"/>
    <property type="gene ID" value="ENSSLUG00000006663.1"/>
</dbReference>
<dbReference type="GO" id="GO:0005886">
    <property type="term" value="C:plasma membrane"/>
    <property type="evidence" value="ECO:0007669"/>
    <property type="project" value="InterPro"/>
</dbReference>
<protein>
    <recommendedName>
        <fullName evidence="6">Transmembrane channel-like protein</fullName>
    </recommendedName>
</protein>
<keyword evidence="9" id="KW-1185">Reference proteome</keyword>
<organism evidence="8 9">
    <name type="scientific">Sander lucioperca</name>
    <name type="common">Pike-perch</name>
    <name type="synonym">Perca lucioperca</name>
    <dbReference type="NCBI Taxonomy" id="283035"/>
    <lineage>
        <taxon>Eukaryota</taxon>
        <taxon>Metazoa</taxon>
        <taxon>Chordata</taxon>
        <taxon>Craniata</taxon>
        <taxon>Vertebrata</taxon>
        <taxon>Euteleostomi</taxon>
        <taxon>Actinopterygii</taxon>
        <taxon>Neopterygii</taxon>
        <taxon>Teleostei</taxon>
        <taxon>Neoteleostei</taxon>
        <taxon>Acanthomorphata</taxon>
        <taxon>Eupercaria</taxon>
        <taxon>Perciformes</taxon>
        <taxon>Percoidei</taxon>
        <taxon>Percidae</taxon>
        <taxon>Luciopercinae</taxon>
        <taxon>Sander</taxon>
    </lineage>
</organism>
<feature type="transmembrane region" description="Helical" evidence="6">
    <location>
        <begin position="147"/>
        <end position="169"/>
    </location>
</feature>
<comment type="subcellular location">
    <subcellularLocation>
        <location evidence="1 6">Membrane</location>
        <topology evidence="1 6">Multi-pass membrane protein</topology>
    </subcellularLocation>
</comment>
<keyword evidence="4 6" id="KW-1133">Transmembrane helix</keyword>
<evidence type="ECO:0000313" key="9">
    <source>
        <dbReference type="Proteomes" id="UP000694568"/>
    </source>
</evidence>
<dbReference type="AlphaFoldDB" id="A0A8C9XQ17"/>
<evidence type="ECO:0000256" key="3">
    <source>
        <dbReference type="ARBA" id="ARBA00022692"/>
    </source>
</evidence>
<dbReference type="GeneTree" id="ENSGT01050000244894"/>
<name>A0A8C9XQ17_SANLU</name>
<dbReference type="InterPro" id="IPR012496">
    <property type="entry name" value="TMC_dom"/>
</dbReference>
<evidence type="ECO:0000259" key="7">
    <source>
        <dbReference type="Pfam" id="PF07810"/>
    </source>
</evidence>
<keyword evidence="5 6" id="KW-0472">Membrane</keyword>
<dbReference type="Proteomes" id="UP000694568">
    <property type="component" value="Unplaced"/>
</dbReference>
<reference evidence="8" key="2">
    <citation type="submission" date="2025-09" db="UniProtKB">
        <authorList>
            <consortium name="Ensembl"/>
        </authorList>
    </citation>
    <scope>IDENTIFICATION</scope>
</reference>
<evidence type="ECO:0000256" key="2">
    <source>
        <dbReference type="ARBA" id="ARBA00006510"/>
    </source>
</evidence>
<evidence type="ECO:0000256" key="5">
    <source>
        <dbReference type="ARBA" id="ARBA00023136"/>
    </source>
</evidence>
<dbReference type="PANTHER" id="PTHR23302">
    <property type="entry name" value="TRANSMEMBRANE CHANNEL-RELATED"/>
    <property type="match status" value="1"/>
</dbReference>
<sequence>MASSFKKNYVLADPSSNKAWQLLSSWDFSITNERAVRQRKNNLRVQLKVTISVSDLHLLSLKWATDAANWSLLQEAKTLLVPFVVSLMNLVVPLFYSLFNKFEHYSSQRRQIYALVVRNVLLKMSILAVLCYYWMNVVCWESMVGQALYRLVIFDFLFLMLGSFFGEFLSK</sequence>
<evidence type="ECO:0000256" key="4">
    <source>
        <dbReference type="ARBA" id="ARBA00022989"/>
    </source>
</evidence>
<feature type="transmembrane region" description="Helical" evidence="6">
    <location>
        <begin position="111"/>
        <end position="135"/>
    </location>
</feature>
<accession>A0A8C9XQ17</accession>